<evidence type="ECO:0000256" key="1">
    <source>
        <dbReference type="SAM" id="SignalP"/>
    </source>
</evidence>
<evidence type="ECO:0000313" key="3">
    <source>
        <dbReference type="Proteomes" id="UP000198916"/>
    </source>
</evidence>
<dbReference type="AlphaFoldDB" id="A0A1H7Q1U9"/>
<dbReference type="Proteomes" id="UP000198916">
    <property type="component" value="Unassembled WGS sequence"/>
</dbReference>
<dbReference type="InterPro" id="IPR013783">
    <property type="entry name" value="Ig-like_fold"/>
</dbReference>
<evidence type="ECO:0000313" key="2">
    <source>
        <dbReference type="EMBL" id="SEL41943.1"/>
    </source>
</evidence>
<accession>A0A1H7Q1U9</accession>
<gene>
    <name evidence="2" type="ORF">SAMN05421740_105131</name>
</gene>
<feature type="chain" id="PRO_5011743187" evidence="1">
    <location>
        <begin position="24"/>
        <end position="876"/>
    </location>
</feature>
<dbReference type="NCBIfam" id="TIGR04131">
    <property type="entry name" value="Bac_Flav_CTERM"/>
    <property type="match status" value="1"/>
</dbReference>
<proteinExistence type="predicted"/>
<dbReference type="STRING" id="332977.SAMN05421740_105131"/>
<feature type="signal peptide" evidence="1">
    <location>
        <begin position="1"/>
        <end position="23"/>
    </location>
</feature>
<protein>
    <submittedName>
        <fullName evidence="2">Gliding motility-associated C-terminal domain-containing protein</fullName>
    </submittedName>
</protein>
<name>A0A1H7Q1U9_9SPHI</name>
<dbReference type="OrthoDB" id="5726170at2"/>
<sequence>MIRAALSCCLLYMALFSGHSAMAQLSLHVDEQFFAGKKILKVETTWDDYVWVLGEDNFVARVSPDDEVEDFTAFFADYSTKPFTDISSRTANTLILGTDGDHAFVFSNGNVTHYKASDGLRESSVLSVAMEKQYYIQHGFFPGGSAANWIATPTYLYSAYGSRVTEVDPWKGRYLPHLFRQNDRKAYATTYYYGNSGLGSTCAGPGLSNYDLIVRYLGGATTTIPIDIYSPNADAIKAIYASSRTFDVRTSGEFSVYWASEMGLNYLFNARDCRARSKPVPSFANKHVQTINELHLLSASEDNYLSYMLVGTDDGLYVSDDNQMLRIGMGYSKVDALGNLAIYDTESISQGVPIDAGRKISYSPFPFCEKFLFVATSDGLFKMDYSVNPASYAHVGEQLLFNGHTLQDAVVNTCGEGNDVLSIKFFQDNNNFIHWQRNGEDIVGADTSFVHLTEPGVYRAVMWFGCEDIEIYSKEITVTMTDAPTFTFNYPDTVNSCEGEVFALEVTDVQPGYRYQWYRDGEIIADETMAVLNVTEAGTYHVGVSACGDNFVFSDSVTVRFQRLENPITSDTEILLCEGQPGTITVVGYAPEVIKRWYKDGALLPNESDTVLHVSEPGAYHLELSLGACTVVSELLFIDFVAPPVARIQAAHEGPLCYGTSTTLTADHPIGEAYTYEWSTGETTRSIDVSTPGMYTLVLTNATGCTDTATFEVLAHAPLPMPQLRDTVICVAKGEIVRMEAPTGFMVYRWNGGTSSDRYLDIAAPGTYSLQVEDENGCTATTTFEVRAYCEEITIPNTFSPNGDGINDVWVIGGIEDGSAVVTIFDRNGQEVFHSRGYAVPWDGSYKGRLVPVGAYYYTIITALGERYRGSLTVLY</sequence>
<dbReference type="InterPro" id="IPR026341">
    <property type="entry name" value="T9SS_type_B"/>
</dbReference>
<dbReference type="EMBL" id="FNZR01000005">
    <property type="protein sequence ID" value="SEL41943.1"/>
    <property type="molecule type" value="Genomic_DNA"/>
</dbReference>
<dbReference type="Pfam" id="PF13585">
    <property type="entry name" value="CHU_C"/>
    <property type="match status" value="1"/>
</dbReference>
<keyword evidence="3" id="KW-1185">Reference proteome</keyword>
<dbReference type="Gene3D" id="2.60.40.10">
    <property type="entry name" value="Immunoglobulins"/>
    <property type="match status" value="1"/>
</dbReference>
<organism evidence="2 3">
    <name type="scientific">Parapedobacter koreensis</name>
    <dbReference type="NCBI Taxonomy" id="332977"/>
    <lineage>
        <taxon>Bacteria</taxon>
        <taxon>Pseudomonadati</taxon>
        <taxon>Bacteroidota</taxon>
        <taxon>Sphingobacteriia</taxon>
        <taxon>Sphingobacteriales</taxon>
        <taxon>Sphingobacteriaceae</taxon>
        <taxon>Parapedobacter</taxon>
    </lineage>
</organism>
<keyword evidence="1" id="KW-0732">Signal</keyword>
<reference evidence="3" key="1">
    <citation type="submission" date="2016-10" db="EMBL/GenBank/DDBJ databases">
        <authorList>
            <person name="Varghese N."/>
            <person name="Submissions S."/>
        </authorList>
    </citation>
    <scope>NUCLEOTIDE SEQUENCE [LARGE SCALE GENOMIC DNA]</scope>
    <source>
        <strain evidence="3">Jip14</strain>
    </source>
</reference>